<keyword evidence="4" id="KW-1185">Reference proteome</keyword>
<evidence type="ECO:0000313" key="4">
    <source>
        <dbReference type="Proteomes" id="UP001189429"/>
    </source>
</evidence>
<feature type="region of interest" description="Disordered" evidence="1">
    <location>
        <begin position="493"/>
        <end position="534"/>
    </location>
</feature>
<name>A0ABN9PR07_9DINO</name>
<sequence>MESAADLAILVCALLILGLYVVTVAFKRARLGCTLGSLDAAIVRPWRRSARDADQSSADAFVAKLMDKKRGEMITVTSSVCQFVFFLSILWGVVNIVSGRSRIRNYRQDGTMLIAFGTQILANCDHNFGSGRVNSSVVYVVTMLSWTLFVITTSDTTHLVPTNAFMYFPRVIFSLAYMKSRTVCLVCVLHTAASSLTYSYMLAQTSHAPTACGASQDKAITNMTEVEFTRTDLMCCFIVVLTTLGWEMTMTMHARKELEVTATRGETTATRRLLNTICDAIFELDTDLRIVDDALQLAGALQHGADRSLRGMLAENLLVAEDRALFRERVTTPVLASQSMANVMHVRMRDSLNNILKVEIFHVPVAGSLTGASHLIGVREHADCGECPVKWLPVPGRLVKGPRAARAESPSARLGTPAVAASESIGSSSDGPPARRAGNSSSEGRRQGAAGSAEMSTRQSNPRGKLRRRWLAFGRPHPRRGWTQLGRLLVATAGPASANGPGWSPRGAGRPSLGGPWAGRQRRHCLSWPAAKSE</sequence>
<feature type="transmembrane region" description="Helical" evidence="2">
    <location>
        <begin position="137"/>
        <end position="161"/>
    </location>
</feature>
<evidence type="ECO:0000256" key="2">
    <source>
        <dbReference type="SAM" id="Phobius"/>
    </source>
</evidence>
<feature type="transmembrane region" description="Helical" evidence="2">
    <location>
        <begin position="6"/>
        <end position="26"/>
    </location>
</feature>
<feature type="compositionally biased region" description="Low complexity" evidence="1">
    <location>
        <begin position="403"/>
        <end position="413"/>
    </location>
</feature>
<protein>
    <submittedName>
        <fullName evidence="3">Uncharacterized protein</fullName>
    </submittedName>
</protein>
<evidence type="ECO:0000256" key="1">
    <source>
        <dbReference type="SAM" id="MobiDB-lite"/>
    </source>
</evidence>
<dbReference type="EMBL" id="CAUYUJ010001370">
    <property type="protein sequence ID" value="CAK0795563.1"/>
    <property type="molecule type" value="Genomic_DNA"/>
</dbReference>
<dbReference type="Proteomes" id="UP001189429">
    <property type="component" value="Unassembled WGS sequence"/>
</dbReference>
<organism evidence="3 4">
    <name type="scientific">Prorocentrum cordatum</name>
    <dbReference type="NCBI Taxonomy" id="2364126"/>
    <lineage>
        <taxon>Eukaryota</taxon>
        <taxon>Sar</taxon>
        <taxon>Alveolata</taxon>
        <taxon>Dinophyceae</taxon>
        <taxon>Prorocentrales</taxon>
        <taxon>Prorocentraceae</taxon>
        <taxon>Prorocentrum</taxon>
    </lineage>
</organism>
<feature type="non-terminal residue" evidence="3">
    <location>
        <position position="534"/>
    </location>
</feature>
<comment type="caution">
    <text evidence="3">The sequence shown here is derived from an EMBL/GenBank/DDBJ whole genome shotgun (WGS) entry which is preliminary data.</text>
</comment>
<proteinExistence type="predicted"/>
<reference evidence="3" key="1">
    <citation type="submission" date="2023-10" db="EMBL/GenBank/DDBJ databases">
        <authorList>
            <person name="Chen Y."/>
            <person name="Shah S."/>
            <person name="Dougan E. K."/>
            <person name="Thang M."/>
            <person name="Chan C."/>
        </authorList>
    </citation>
    <scope>NUCLEOTIDE SEQUENCE [LARGE SCALE GENOMIC DNA]</scope>
</reference>
<feature type="region of interest" description="Disordered" evidence="1">
    <location>
        <begin position="403"/>
        <end position="468"/>
    </location>
</feature>
<evidence type="ECO:0000313" key="3">
    <source>
        <dbReference type="EMBL" id="CAK0795563.1"/>
    </source>
</evidence>
<feature type="transmembrane region" description="Helical" evidence="2">
    <location>
        <begin position="73"/>
        <end position="94"/>
    </location>
</feature>
<accession>A0ABN9PR07</accession>
<gene>
    <name evidence="3" type="ORF">PCOR1329_LOCUS5209</name>
</gene>
<keyword evidence="2" id="KW-1133">Transmembrane helix</keyword>
<keyword evidence="2" id="KW-0472">Membrane</keyword>
<keyword evidence="2" id="KW-0812">Transmembrane</keyword>